<evidence type="ECO:0000313" key="2">
    <source>
        <dbReference type="Proteomes" id="UP000265520"/>
    </source>
</evidence>
<name>A0A392TRG3_9FABA</name>
<organism evidence="1 2">
    <name type="scientific">Trifolium medium</name>
    <dbReference type="NCBI Taxonomy" id="97028"/>
    <lineage>
        <taxon>Eukaryota</taxon>
        <taxon>Viridiplantae</taxon>
        <taxon>Streptophyta</taxon>
        <taxon>Embryophyta</taxon>
        <taxon>Tracheophyta</taxon>
        <taxon>Spermatophyta</taxon>
        <taxon>Magnoliopsida</taxon>
        <taxon>eudicotyledons</taxon>
        <taxon>Gunneridae</taxon>
        <taxon>Pentapetalae</taxon>
        <taxon>rosids</taxon>
        <taxon>fabids</taxon>
        <taxon>Fabales</taxon>
        <taxon>Fabaceae</taxon>
        <taxon>Papilionoideae</taxon>
        <taxon>50 kb inversion clade</taxon>
        <taxon>NPAAA clade</taxon>
        <taxon>Hologalegina</taxon>
        <taxon>IRL clade</taxon>
        <taxon>Trifolieae</taxon>
        <taxon>Trifolium</taxon>
    </lineage>
</organism>
<sequence length="35" mass="3824">MPATRPSSDLILHRFSSDYEIKLRAIGPAVVKALA</sequence>
<evidence type="ECO:0000313" key="1">
    <source>
        <dbReference type="EMBL" id="MCI63508.1"/>
    </source>
</evidence>
<comment type="caution">
    <text evidence="1">The sequence shown here is derived from an EMBL/GenBank/DDBJ whole genome shotgun (WGS) entry which is preliminary data.</text>
</comment>
<dbReference type="Proteomes" id="UP000265520">
    <property type="component" value="Unassembled WGS sequence"/>
</dbReference>
<dbReference type="EMBL" id="LXQA010638464">
    <property type="protein sequence ID" value="MCI63508.1"/>
    <property type="molecule type" value="Genomic_DNA"/>
</dbReference>
<dbReference type="AlphaFoldDB" id="A0A392TRG3"/>
<accession>A0A392TRG3</accession>
<proteinExistence type="predicted"/>
<keyword evidence="2" id="KW-1185">Reference proteome</keyword>
<protein>
    <submittedName>
        <fullName evidence="1">Uncharacterized protein</fullName>
    </submittedName>
</protein>
<reference evidence="1 2" key="1">
    <citation type="journal article" date="2018" name="Front. Plant Sci.">
        <title>Red Clover (Trifolium pratense) and Zigzag Clover (T. medium) - A Picture of Genomic Similarities and Differences.</title>
        <authorList>
            <person name="Dluhosova J."/>
            <person name="Istvanek J."/>
            <person name="Nedelnik J."/>
            <person name="Repkova J."/>
        </authorList>
    </citation>
    <scope>NUCLEOTIDE SEQUENCE [LARGE SCALE GENOMIC DNA]</scope>
    <source>
        <strain evidence="2">cv. 10/8</strain>
        <tissue evidence="1">Leaf</tissue>
    </source>
</reference>
<feature type="non-terminal residue" evidence="1">
    <location>
        <position position="35"/>
    </location>
</feature>